<feature type="domain" description="N,N-dimethylformamidase beta subunit-like C-terminal" evidence="1">
    <location>
        <begin position="113"/>
        <end position="498"/>
    </location>
</feature>
<dbReference type="Pfam" id="PF20254">
    <property type="entry name" value="DMFA2_C"/>
    <property type="match status" value="1"/>
</dbReference>
<dbReference type="Proteomes" id="UP001206206">
    <property type="component" value="Unassembled WGS sequence"/>
</dbReference>
<keyword evidence="3" id="KW-1185">Reference proteome</keyword>
<dbReference type="EMBL" id="JANFNH010000023">
    <property type="protein sequence ID" value="MCQ4044113.1"/>
    <property type="molecule type" value="Genomic_DNA"/>
</dbReference>
<proteinExistence type="predicted"/>
<name>A0ABT1PIP4_9ACTN</name>
<dbReference type="GO" id="GO:0016874">
    <property type="term" value="F:ligase activity"/>
    <property type="evidence" value="ECO:0007669"/>
    <property type="project" value="UniProtKB-KW"/>
</dbReference>
<evidence type="ECO:0000313" key="2">
    <source>
        <dbReference type="EMBL" id="MCQ4044113.1"/>
    </source>
</evidence>
<evidence type="ECO:0000313" key="3">
    <source>
        <dbReference type="Proteomes" id="UP001206206"/>
    </source>
</evidence>
<keyword evidence="2" id="KW-0436">Ligase</keyword>
<dbReference type="InterPro" id="IPR046540">
    <property type="entry name" value="DMFA2_C"/>
</dbReference>
<sequence length="522" mass="58084">MGTDQIRRWDSGALAHAVTDPFGQGPLPWLRGREYYLEGSGQLLPWYVELAAIDALDGDRVPEQRSVRRHVSGPRNADDVRLQIKGFTSSGSVVPGGSVDFHITVDPPQQFSVDVYRIGHYGGDGAAHITTSPRLSGIVQPPPLAAGRTVSCHHWWLSWRLQVPSYWNTGAYVAVLTTADGYRSHVPFTVRDGQSLPAHPSDEPFHTAPGYSADLLLVLPDITWQAYNLYPEDGRTGASLYHAWDEEGRLLGEEAAAVTVSFDRPYAGAGLPLHVGHAYDFIRWAERYGYDLAYADTRDLHAGRIDPGRYRGMVFAGHDEYWSVAMRRAVERARDQGTSLVFLSANTMYWQIELGPSPAMAPNRLLTCRKRRRDPGDPRGRTALWRDMGEPEQQLLGVQYAGRVPEPSPLVVRNADHWLWQATGAQEGDELPGLVAGEADRYFPRTPLPEYTDRILLAHSPYEDTQGALVHQETSLYRAPSGAYVFASGTFAWSPALDRPGHVDPRVQRATANLLDRICKRD</sequence>
<dbReference type="RefSeq" id="WP_255929763.1">
    <property type="nucleotide sequence ID" value="NZ_JANFNH010000023.1"/>
</dbReference>
<gene>
    <name evidence="2" type="ORF">NON19_19325</name>
</gene>
<comment type="caution">
    <text evidence="2">The sequence shown here is derived from an EMBL/GenBank/DDBJ whole genome shotgun (WGS) entry which is preliminary data.</text>
</comment>
<organism evidence="2 3">
    <name type="scientific">Streptantibioticus rubrisoli</name>
    <dbReference type="NCBI Taxonomy" id="1387313"/>
    <lineage>
        <taxon>Bacteria</taxon>
        <taxon>Bacillati</taxon>
        <taxon>Actinomycetota</taxon>
        <taxon>Actinomycetes</taxon>
        <taxon>Kitasatosporales</taxon>
        <taxon>Streptomycetaceae</taxon>
        <taxon>Streptantibioticus</taxon>
    </lineage>
</organism>
<protein>
    <submittedName>
        <fullName evidence="2">Phosphoribosylamine--glycine ligase</fullName>
    </submittedName>
</protein>
<evidence type="ECO:0000259" key="1">
    <source>
        <dbReference type="Pfam" id="PF20254"/>
    </source>
</evidence>
<accession>A0ABT1PIP4</accession>
<reference evidence="2 3" key="1">
    <citation type="submission" date="2022-06" db="EMBL/GenBank/DDBJ databases">
        <title>Draft genome sequence of type strain Streptomyces rubrisoli DSM 42083.</title>
        <authorList>
            <person name="Duangmal K."/>
            <person name="Klaysubun C."/>
        </authorList>
    </citation>
    <scope>NUCLEOTIDE SEQUENCE [LARGE SCALE GENOMIC DNA]</scope>
    <source>
        <strain evidence="2 3">DSM 42083</strain>
    </source>
</reference>